<feature type="compositionally biased region" description="Polar residues" evidence="9">
    <location>
        <begin position="79"/>
        <end position="98"/>
    </location>
</feature>
<evidence type="ECO:0000256" key="8">
    <source>
        <dbReference type="ARBA" id="ARBA00031347"/>
    </source>
</evidence>
<protein>
    <recommendedName>
        <fullName evidence="3">Conserved oligomeric Golgi complex subunit 8</fullName>
    </recommendedName>
    <alternativeName>
        <fullName evidence="8">Component of oligomeric Golgi complex 8</fullName>
    </alternativeName>
</protein>
<evidence type="ECO:0000256" key="6">
    <source>
        <dbReference type="ARBA" id="ARBA00023034"/>
    </source>
</evidence>
<dbReference type="SUPFAM" id="SSF74788">
    <property type="entry name" value="Cullin repeat-like"/>
    <property type="match status" value="1"/>
</dbReference>
<dbReference type="AlphaFoldDB" id="A0A182YK03"/>
<dbReference type="GO" id="GO:0017119">
    <property type="term" value="C:Golgi transport complex"/>
    <property type="evidence" value="ECO:0007669"/>
    <property type="project" value="InterPro"/>
</dbReference>
<feature type="compositionally biased region" description="Low complexity" evidence="9">
    <location>
        <begin position="984"/>
        <end position="998"/>
    </location>
</feature>
<keyword evidence="11" id="KW-1185">Reference proteome</keyword>
<dbReference type="SUPFAM" id="SSF50044">
    <property type="entry name" value="SH3-domain"/>
    <property type="match status" value="1"/>
</dbReference>
<feature type="compositionally biased region" description="Polar residues" evidence="9">
    <location>
        <begin position="49"/>
        <end position="59"/>
    </location>
</feature>
<dbReference type="InterPro" id="IPR016159">
    <property type="entry name" value="Cullin_repeat-like_dom_sf"/>
</dbReference>
<evidence type="ECO:0000313" key="11">
    <source>
        <dbReference type="Proteomes" id="UP000076408"/>
    </source>
</evidence>
<dbReference type="STRING" id="30069.A0A182YK03"/>
<dbReference type="GO" id="GO:0000139">
    <property type="term" value="C:Golgi membrane"/>
    <property type="evidence" value="ECO:0007669"/>
    <property type="project" value="UniProtKB-SubCell"/>
</dbReference>
<dbReference type="VEuPathDB" id="VectorBase:ASTEI08789"/>
<keyword evidence="7" id="KW-0472">Membrane</keyword>
<keyword evidence="5" id="KW-0653">Protein transport</keyword>
<evidence type="ECO:0000256" key="2">
    <source>
        <dbReference type="ARBA" id="ARBA00006419"/>
    </source>
</evidence>
<evidence type="ECO:0000256" key="7">
    <source>
        <dbReference type="ARBA" id="ARBA00023136"/>
    </source>
</evidence>
<dbReference type="VEuPathDB" id="VectorBase:ASTE016421"/>
<feature type="region of interest" description="Disordered" evidence="9">
    <location>
        <begin position="1"/>
        <end position="108"/>
    </location>
</feature>
<dbReference type="Pfam" id="PF04124">
    <property type="entry name" value="Dor1"/>
    <property type="match status" value="1"/>
</dbReference>
<evidence type="ECO:0000256" key="5">
    <source>
        <dbReference type="ARBA" id="ARBA00022927"/>
    </source>
</evidence>
<feature type="compositionally biased region" description="Polar residues" evidence="9">
    <location>
        <begin position="124"/>
        <end position="135"/>
    </location>
</feature>
<reference evidence="11" key="1">
    <citation type="journal article" date="2014" name="Genome Biol.">
        <title>Genome analysis of a major urban malaria vector mosquito, Anopheles stephensi.</title>
        <authorList>
            <person name="Jiang X."/>
            <person name="Peery A."/>
            <person name="Hall A.B."/>
            <person name="Sharma A."/>
            <person name="Chen X.G."/>
            <person name="Waterhouse R.M."/>
            <person name="Komissarov A."/>
            <person name="Riehle M.M."/>
            <person name="Shouche Y."/>
            <person name="Sharakhova M.V."/>
            <person name="Lawson D."/>
            <person name="Pakpour N."/>
            <person name="Arensburger P."/>
            <person name="Davidson V.L."/>
            <person name="Eiglmeier K."/>
            <person name="Emrich S."/>
            <person name="George P."/>
            <person name="Kennedy R.C."/>
            <person name="Mane S.P."/>
            <person name="Maslen G."/>
            <person name="Oringanje C."/>
            <person name="Qi Y."/>
            <person name="Settlage R."/>
            <person name="Tojo M."/>
            <person name="Tubio J.M."/>
            <person name="Unger M.F."/>
            <person name="Wang B."/>
            <person name="Vernick K.D."/>
            <person name="Ribeiro J.M."/>
            <person name="James A.A."/>
            <person name="Michel K."/>
            <person name="Riehle M.A."/>
            <person name="Luckhart S."/>
            <person name="Sharakhov I.V."/>
            <person name="Tu Z."/>
        </authorList>
    </citation>
    <scope>NUCLEOTIDE SEQUENCE [LARGE SCALE GENOMIC DNA]</scope>
    <source>
        <strain evidence="11">Indian</strain>
    </source>
</reference>
<evidence type="ECO:0000256" key="9">
    <source>
        <dbReference type="SAM" id="MobiDB-lite"/>
    </source>
</evidence>
<dbReference type="Gene3D" id="2.30.30.40">
    <property type="entry name" value="SH3 Domains"/>
    <property type="match status" value="1"/>
</dbReference>
<evidence type="ECO:0000256" key="3">
    <source>
        <dbReference type="ARBA" id="ARBA00020983"/>
    </source>
</evidence>
<name>A0A182YK03_ANOST</name>
<comment type="subcellular location">
    <subcellularLocation>
        <location evidence="1">Golgi apparatus membrane</location>
        <topology evidence="1">Peripheral membrane protein</topology>
    </subcellularLocation>
</comment>
<reference evidence="10" key="2">
    <citation type="submission" date="2020-05" db="UniProtKB">
        <authorList>
            <consortium name="EnsemblMetazoa"/>
        </authorList>
    </citation>
    <scope>IDENTIFICATION</scope>
    <source>
        <strain evidence="10">Indian</strain>
    </source>
</reference>
<sequence length="998" mass="110721">MNNVSSPQTAGSSASAGGCSSNGAMNSPSNGGSSSPQQQPLQLPELPPRNTTAVPQQQGMKYIDSIFGRQGSTDGGPGSPNNEQQSAGQDASCATTPPATGKVKKDSSAVSLMKRLTNMKRSKSPTGGCSGGTANPAYTSDSSLFEEMAGAADAAILAAGGTPAQMAKAHFKQIANPVHVRSGSCPSQLLQNLPMDLMINGGGATHSIQQQQQQQQQQGQQHHHQPNHPALAGVRGENVPMMYGSQRIKPHKERPSMHGFKYGDHTVVTAMPKHIAHEAPASTSSSHMVAKQQQQSQIYHRKSQSLDASAIISQLGPSQHTSATATVVATVAANGTPSKSASKSSHSQSVRERFKCIVPYPPNSEYELELRVGDIVMVHKKRDNGCSANEKRHRNSQIVNKSVLHNHAKMDYENDKVLKFIFPDDYEDLSSQDTSDVVDYLLKLGTYKAEELKKEKVRLQDEHRQNVEQTQDLAISHYPTFIRTAESSREIYREFVDTERKLDCLSEKWPKFIAACQTFQQGSADINAARRLNSLTLMRNAELLEILELPQLMDSCIREGKYEEALELSSYVQRLMSKHGNIPIIVSINEAVEAAWHTMLMQLLAQLRTDLQLPKCLQVVGYLRRMQAFSTCELKLKFLQTRTSWLKDLLTNIPTDDEHSHLTKTIEATRVHLFNIITQYRAIFPDDEDSFSPLGVSLGNERMAGDEGKIFHSWLHDQIMEFVRLLERDLASNDITSYDTILGQCMYFGLSFSRVGIDFRALVAPVFVRVIGNRFRVSLARATALFEQDIERYTLINKVPSMIRRQREDRSARPEESGSIQPPETLLDFEPLAIYCNEILTIFNDLRLCSPVALATMVSELLESSLEQVCRGILGFYRQEQQAFAPTERECFIRLCSCFAYDLLPYLQRCIHVLFPPATLASQLGINVLALQKHGVTYLRQKKILEPIAYLLPDRIDTVIKQVADMSVNPASTSEQEKTDAKESVPSGEGSVEVVAEE</sequence>
<evidence type="ECO:0000313" key="10">
    <source>
        <dbReference type="EnsemblMetazoa" id="ASTEI08789-PA"/>
    </source>
</evidence>
<evidence type="ECO:0000256" key="1">
    <source>
        <dbReference type="ARBA" id="ARBA00004395"/>
    </source>
</evidence>
<evidence type="ECO:0000256" key="4">
    <source>
        <dbReference type="ARBA" id="ARBA00022448"/>
    </source>
</evidence>
<organism evidence="10 11">
    <name type="scientific">Anopheles stephensi</name>
    <name type="common">Indo-Pakistan malaria mosquito</name>
    <dbReference type="NCBI Taxonomy" id="30069"/>
    <lineage>
        <taxon>Eukaryota</taxon>
        <taxon>Metazoa</taxon>
        <taxon>Ecdysozoa</taxon>
        <taxon>Arthropoda</taxon>
        <taxon>Hexapoda</taxon>
        <taxon>Insecta</taxon>
        <taxon>Pterygota</taxon>
        <taxon>Neoptera</taxon>
        <taxon>Endopterygota</taxon>
        <taxon>Diptera</taxon>
        <taxon>Nematocera</taxon>
        <taxon>Culicoidea</taxon>
        <taxon>Culicidae</taxon>
        <taxon>Anophelinae</taxon>
        <taxon>Anopheles</taxon>
    </lineage>
</organism>
<dbReference type="GO" id="GO:0015031">
    <property type="term" value="P:protein transport"/>
    <property type="evidence" value="ECO:0007669"/>
    <property type="project" value="UniProtKB-KW"/>
</dbReference>
<dbReference type="InterPro" id="IPR007255">
    <property type="entry name" value="COG8"/>
</dbReference>
<feature type="region of interest" description="Disordered" evidence="9">
    <location>
        <begin position="116"/>
        <end position="135"/>
    </location>
</feature>
<keyword evidence="4" id="KW-0813">Transport</keyword>
<feature type="compositionally biased region" description="Low complexity" evidence="9">
    <location>
        <begin position="1"/>
        <end position="44"/>
    </location>
</feature>
<accession>A0A182YK03</accession>
<dbReference type="PANTHER" id="PTHR21311">
    <property type="entry name" value="CONSERVED OLIGOMERIC GOLGI COMPLEX COMPONENT 8"/>
    <property type="match status" value="1"/>
</dbReference>
<comment type="similarity">
    <text evidence="2">Belongs to the COG8 family.</text>
</comment>
<dbReference type="InterPro" id="IPR036028">
    <property type="entry name" value="SH3-like_dom_sf"/>
</dbReference>
<feature type="compositionally biased region" description="Low complexity" evidence="9">
    <location>
        <begin position="209"/>
        <end position="220"/>
    </location>
</feature>
<dbReference type="EnsemblMetazoa" id="ASTEI08789-RA">
    <property type="protein sequence ID" value="ASTEI08789-PA"/>
    <property type="gene ID" value="ASTEI08789"/>
</dbReference>
<dbReference type="VEuPathDB" id="VectorBase:ASTEI20_033678"/>
<feature type="region of interest" description="Disordered" evidence="9">
    <location>
        <begin position="969"/>
        <end position="998"/>
    </location>
</feature>
<keyword evidence="6" id="KW-0333">Golgi apparatus</keyword>
<proteinExistence type="inferred from homology"/>
<feature type="region of interest" description="Disordered" evidence="9">
    <location>
        <begin position="198"/>
        <end position="235"/>
    </location>
</feature>
<dbReference type="Proteomes" id="UP000076408">
    <property type="component" value="Unassembled WGS sequence"/>
</dbReference>
<dbReference type="VEuPathDB" id="VectorBase:ASTE000212"/>
<dbReference type="PANTHER" id="PTHR21311:SF0">
    <property type="entry name" value="CONSERVED OLIGOMERIC GOLGI COMPLEX SUBUNIT 8"/>
    <property type="match status" value="1"/>
</dbReference>
<dbReference type="VEuPathDB" id="VectorBase:ASTEI20_044445"/>
<dbReference type="GO" id="GO:0006891">
    <property type="term" value="P:intra-Golgi vesicle-mediated transport"/>
    <property type="evidence" value="ECO:0007669"/>
    <property type="project" value="TreeGrafter"/>
</dbReference>